<evidence type="ECO:0000313" key="1">
    <source>
        <dbReference type="EMBL" id="KAK5776853.1"/>
    </source>
</evidence>
<dbReference type="EMBL" id="JARKNE010000012">
    <property type="protein sequence ID" value="KAK5776853.1"/>
    <property type="molecule type" value="Genomic_DNA"/>
</dbReference>
<protein>
    <submittedName>
        <fullName evidence="1">Uncharacterized protein</fullName>
    </submittedName>
</protein>
<gene>
    <name evidence="1" type="ORF">PVK06_044818</name>
</gene>
<name>A0ABR0MST1_GOSAR</name>
<proteinExistence type="predicted"/>
<evidence type="ECO:0000313" key="2">
    <source>
        <dbReference type="Proteomes" id="UP001358586"/>
    </source>
</evidence>
<comment type="caution">
    <text evidence="1">The sequence shown here is derived from an EMBL/GenBank/DDBJ whole genome shotgun (WGS) entry which is preliminary data.</text>
</comment>
<keyword evidence="2" id="KW-1185">Reference proteome</keyword>
<organism evidence="1 2">
    <name type="scientific">Gossypium arboreum</name>
    <name type="common">Tree cotton</name>
    <name type="synonym">Gossypium nanking</name>
    <dbReference type="NCBI Taxonomy" id="29729"/>
    <lineage>
        <taxon>Eukaryota</taxon>
        <taxon>Viridiplantae</taxon>
        <taxon>Streptophyta</taxon>
        <taxon>Embryophyta</taxon>
        <taxon>Tracheophyta</taxon>
        <taxon>Spermatophyta</taxon>
        <taxon>Magnoliopsida</taxon>
        <taxon>eudicotyledons</taxon>
        <taxon>Gunneridae</taxon>
        <taxon>Pentapetalae</taxon>
        <taxon>rosids</taxon>
        <taxon>malvids</taxon>
        <taxon>Malvales</taxon>
        <taxon>Malvaceae</taxon>
        <taxon>Malvoideae</taxon>
        <taxon>Gossypium</taxon>
    </lineage>
</organism>
<accession>A0ABR0MST1</accession>
<reference evidence="1 2" key="1">
    <citation type="submission" date="2023-03" db="EMBL/GenBank/DDBJ databases">
        <title>WGS of Gossypium arboreum.</title>
        <authorList>
            <person name="Yu D."/>
        </authorList>
    </citation>
    <scope>NUCLEOTIDE SEQUENCE [LARGE SCALE GENOMIC DNA]</scope>
    <source>
        <tissue evidence="1">Leaf</tissue>
    </source>
</reference>
<dbReference type="Proteomes" id="UP001358586">
    <property type="component" value="Chromosome 12"/>
</dbReference>
<sequence length="84" mass="9249">MALTGSTSKAGFDLQTEQTFGHSFLMMQEILECIDKSIYPPFLCFPFLLSPTVKQNEGATASVLQLMCLLPSALWGKNNKESAM</sequence>